<protein>
    <submittedName>
        <fullName evidence="1">Uncharacterized protein</fullName>
    </submittedName>
</protein>
<dbReference type="Proteomes" id="UP001180087">
    <property type="component" value="Chromosome"/>
</dbReference>
<gene>
    <name evidence="1" type="ORF">QR721_13555</name>
</gene>
<organism evidence="1 2">
    <name type="scientific">Aciduricibacillus chroicocephali</name>
    <dbReference type="NCBI Taxonomy" id="3054939"/>
    <lineage>
        <taxon>Bacteria</taxon>
        <taxon>Bacillati</taxon>
        <taxon>Bacillota</taxon>
        <taxon>Bacilli</taxon>
        <taxon>Bacillales</taxon>
        <taxon>Bacillaceae</taxon>
        <taxon>Aciduricibacillus</taxon>
    </lineage>
</organism>
<evidence type="ECO:0000313" key="1">
    <source>
        <dbReference type="EMBL" id="WLV24647.1"/>
    </source>
</evidence>
<evidence type="ECO:0000313" key="2">
    <source>
        <dbReference type="Proteomes" id="UP001180087"/>
    </source>
</evidence>
<proteinExistence type="predicted"/>
<name>A0ABY9KWF8_9BACI</name>
<sequence>MNESLLQILLKAKELNKWVSTEHLIKYKIREVSLMELEDEGLILVAKGPGCSPLVKLTLKGYHYFSK</sequence>
<dbReference type="RefSeq" id="WP_348027886.1">
    <property type="nucleotide sequence ID" value="NZ_CP129113.1"/>
</dbReference>
<dbReference type="EMBL" id="CP129113">
    <property type="protein sequence ID" value="WLV24647.1"/>
    <property type="molecule type" value="Genomic_DNA"/>
</dbReference>
<keyword evidence="2" id="KW-1185">Reference proteome</keyword>
<accession>A0ABY9KWF8</accession>
<reference evidence="1" key="1">
    <citation type="submission" date="2023-06" db="EMBL/GenBank/DDBJ databases">
        <title>A Treasure from Seagulls: Isolation and Description of Aciduricobacillus qingdaonensis gen. nov., sp. nov., a Rare Obligately Uric Acid-utilizing Member in the Family Bacillaceae.</title>
        <authorList>
            <person name="Liu W."/>
            <person name="Wang B."/>
        </authorList>
    </citation>
    <scope>NUCLEOTIDE SEQUENCE</scope>
    <source>
        <strain evidence="1">44XB</strain>
    </source>
</reference>